<dbReference type="Pfam" id="PF15886">
    <property type="entry name" value="CBM39"/>
    <property type="match status" value="1"/>
</dbReference>
<dbReference type="Gene3D" id="2.60.40.2140">
    <property type="entry name" value="Beta-1,3-glucan-recognition protein, N-terminal domain"/>
    <property type="match status" value="1"/>
</dbReference>
<dbReference type="GO" id="GO:0030246">
    <property type="term" value="F:carbohydrate binding"/>
    <property type="evidence" value="ECO:0007669"/>
    <property type="project" value="InterPro"/>
</dbReference>
<sequence length="406" mass="45741">MIWCLILVFVQQLFSIAFTEYTVPKPEIKINSKGLKVSIPDEDGIQLFAFHGNVNKEMDGLEAGQMSVDIIKKKKGKWTYRNKSVKVKPGDIIYYWLFVIKDGLGYRYDDGKFVYNGSIAIRRKRIKNKKYIHNVVRRSSSSYTGDADKIVFPLDPLLYKEPKRISRQDIVTTIDNPSPQQQDGSILSRLAQTLGNAVENRLRSLGLFNENNRDYSDEFQPGPHRHRAHHYFKPPFLYGYHHQEFYGRAPNPHPPTPQGLPGPFPRGPPGEENFSSNDQFEFHNNPASQKGVSNPHVYLQTVGLSSMPENNFYSASFGNHYQHQQSLTPSGGPQSSPSGETFYSSSSSLSVNPENGYYQSVPPSNPADDNSSIHSPRNPSGQPTTLAPSTTTYKVNTDPDIDVRIL</sequence>
<evidence type="ECO:0000256" key="1">
    <source>
        <dbReference type="SAM" id="MobiDB-lite"/>
    </source>
</evidence>
<gene>
    <name evidence="5" type="primary">LOC108736615</name>
</gene>
<dbReference type="RefSeq" id="XP_018324601.1">
    <property type="nucleotide sequence ID" value="XM_018469099.2"/>
</dbReference>
<keyword evidence="4" id="KW-1185">Reference proteome</keyword>
<feature type="region of interest" description="Disordered" evidence="1">
    <location>
        <begin position="244"/>
        <end position="293"/>
    </location>
</feature>
<feature type="compositionally biased region" description="Pro residues" evidence="1">
    <location>
        <begin position="251"/>
        <end position="268"/>
    </location>
</feature>
<protein>
    <submittedName>
        <fullName evidence="5">Uncharacterized protein LOC108736615 isoform X1</fullName>
    </submittedName>
</protein>
<keyword evidence="2" id="KW-0732">Signal</keyword>
<dbReference type="InterPro" id="IPR031756">
    <property type="entry name" value="BGBP_N"/>
</dbReference>
<dbReference type="Proteomes" id="UP000192223">
    <property type="component" value="Unplaced"/>
</dbReference>
<dbReference type="GeneID" id="108736615"/>
<evidence type="ECO:0000259" key="3">
    <source>
        <dbReference type="PROSITE" id="PS51969"/>
    </source>
</evidence>
<feature type="signal peptide" evidence="2">
    <location>
        <begin position="1"/>
        <end position="19"/>
    </location>
</feature>
<dbReference type="OrthoDB" id="4781at2759"/>
<feature type="compositionally biased region" description="Polar residues" evidence="1">
    <location>
        <begin position="351"/>
        <end position="395"/>
    </location>
</feature>
<reference evidence="5" key="1">
    <citation type="submission" date="2025-08" db="UniProtKB">
        <authorList>
            <consortium name="RefSeq"/>
        </authorList>
    </citation>
    <scope>IDENTIFICATION</scope>
    <source>
        <tissue evidence="5">Entire body</tissue>
    </source>
</reference>
<dbReference type="KEGG" id="apln:108736615"/>
<feature type="domain" description="CBM39" evidence="3">
    <location>
        <begin position="21"/>
        <end position="120"/>
    </location>
</feature>
<evidence type="ECO:0000313" key="5">
    <source>
        <dbReference type="RefSeq" id="XP_018324601.1"/>
    </source>
</evidence>
<feature type="chain" id="PRO_5010722729" evidence="2">
    <location>
        <begin position="20"/>
        <end position="406"/>
    </location>
</feature>
<evidence type="ECO:0000313" key="4">
    <source>
        <dbReference type="Proteomes" id="UP000192223"/>
    </source>
</evidence>
<proteinExistence type="predicted"/>
<feature type="compositionally biased region" description="Low complexity" evidence="1">
    <location>
        <begin position="324"/>
        <end position="350"/>
    </location>
</feature>
<dbReference type="AlphaFoldDB" id="A0A1W4WKY8"/>
<name>A0A1W4WKY8_AGRPL</name>
<feature type="region of interest" description="Disordered" evidence="1">
    <location>
        <begin position="322"/>
        <end position="406"/>
    </location>
</feature>
<dbReference type="PROSITE" id="PS51969">
    <property type="entry name" value="CBM39"/>
    <property type="match status" value="1"/>
</dbReference>
<dbReference type="InterPro" id="IPR043030">
    <property type="entry name" value="BGBP_N_sf"/>
</dbReference>
<organism evidence="4 5">
    <name type="scientific">Agrilus planipennis</name>
    <name type="common">Emerald ash borer</name>
    <name type="synonym">Agrilus marcopoli</name>
    <dbReference type="NCBI Taxonomy" id="224129"/>
    <lineage>
        <taxon>Eukaryota</taxon>
        <taxon>Metazoa</taxon>
        <taxon>Ecdysozoa</taxon>
        <taxon>Arthropoda</taxon>
        <taxon>Hexapoda</taxon>
        <taxon>Insecta</taxon>
        <taxon>Pterygota</taxon>
        <taxon>Neoptera</taxon>
        <taxon>Endopterygota</taxon>
        <taxon>Coleoptera</taxon>
        <taxon>Polyphaga</taxon>
        <taxon>Elateriformia</taxon>
        <taxon>Buprestoidea</taxon>
        <taxon>Buprestidae</taxon>
        <taxon>Agrilinae</taxon>
        <taxon>Agrilus</taxon>
    </lineage>
</organism>
<dbReference type="InParanoid" id="A0A1W4WKY8"/>
<accession>A0A1W4WKY8</accession>
<evidence type="ECO:0000256" key="2">
    <source>
        <dbReference type="SAM" id="SignalP"/>
    </source>
</evidence>